<dbReference type="Pfam" id="PF04535">
    <property type="entry name" value="CASP_dom"/>
    <property type="match status" value="1"/>
</dbReference>
<comment type="subcellular location">
    <subcellularLocation>
        <location evidence="1 8">Cell membrane</location>
        <topology evidence="1 8">Multi-pass membrane protein</topology>
    </subcellularLocation>
</comment>
<evidence type="ECO:0000256" key="7">
    <source>
        <dbReference type="ARBA" id="ARBA00023136"/>
    </source>
</evidence>
<feature type="transmembrane region" description="Helical" evidence="8">
    <location>
        <begin position="50"/>
        <end position="77"/>
    </location>
</feature>
<dbReference type="NCBIfam" id="TIGR01569">
    <property type="entry name" value="A_tha_TIGR01569"/>
    <property type="match status" value="1"/>
</dbReference>
<protein>
    <recommendedName>
        <fullName evidence="8">CASP-like protein</fullName>
    </recommendedName>
</protein>
<evidence type="ECO:0000313" key="11">
    <source>
        <dbReference type="Proteomes" id="UP000829196"/>
    </source>
</evidence>
<evidence type="ECO:0000256" key="6">
    <source>
        <dbReference type="ARBA" id="ARBA00022989"/>
    </source>
</evidence>
<evidence type="ECO:0000313" key="10">
    <source>
        <dbReference type="EMBL" id="KAI0511719.1"/>
    </source>
</evidence>
<comment type="similarity">
    <text evidence="2 8">Belongs to the Casparian strip membrane proteins (CASP) family.</text>
</comment>
<evidence type="ECO:0000259" key="9">
    <source>
        <dbReference type="Pfam" id="PF04535"/>
    </source>
</evidence>
<keyword evidence="4 8" id="KW-1003">Cell membrane</keyword>
<keyword evidence="5 8" id="KW-0812">Transmembrane</keyword>
<dbReference type="PANTHER" id="PTHR33573:SF30">
    <property type="entry name" value="CASP-LIKE PROTEIN 2C1-RELATED"/>
    <property type="match status" value="1"/>
</dbReference>
<dbReference type="PANTHER" id="PTHR33573">
    <property type="entry name" value="CASP-LIKE PROTEIN 4A4"/>
    <property type="match status" value="1"/>
</dbReference>
<evidence type="ECO:0000256" key="2">
    <source>
        <dbReference type="ARBA" id="ARBA00007651"/>
    </source>
</evidence>
<keyword evidence="11" id="KW-1185">Reference proteome</keyword>
<comment type="subunit">
    <text evidence="3 8">Homodimer and heterodimers.</text>
</comment>
<dbReference type="EMBL" id="JAGYWB010000009">
    <property type="protein sequence ID" value="KAI0511719.1"/>
    <property type="molecule type" value="Genomic_DNA"/>
</dbReference>
<accession>A0A8T3BF34</accession>
<evidence type="ECO:0000256" key="5">
    <source>
        <dbReference type="ARBA" id="ARBA00022692"/>
    </source>
</evidence>
<dbReference type="InterPro" id="IPR006702">
    <property type="entry name" value="CASP_dom"/>
</dbReference>
<organism evidence="10 11">
    <name type="scientific">Dendrobium nobile</name>
    <name type="common">Orchid</name>
    <dbReference type="NCBI Taxonomy" id="94219"/>
    <lineage>
        <taxon>Eukaryota</taxon>
        <taxon>Viridiplantae</taxon>
        <taxon>Streptophyta</taxon>
        <taxon>Embryophyta</taxon>
        <taxon>Tracheophyta</taxon>
        <taxon>Spermatophyta</taxon>
        <taxon>Magnoliopsida</taxon>
        <taxon>Liliopsida</taxon>
        <taxon>Asparagales</taxon>
        <taxon>Orchidaceae</taxon>
        <taxon>Epidendroideae</taxon>
        <taxon>Malaxideae</taxon>
        <taxon>Dendrobiinae</taxon>
        <taxon>Dendrobium</taxon>
    </lineage>
</organism>
<evidence type="ECO:0000256" key="4">
    <source>
        <dbReference type="ARBA" id="ARBA00022475"/>
    </source>
</evidence>
<feature type="domain" description="Casparian strip membrane protein" evidence="9">
    <location>
        <begin position="7"/>
        <end position="155"/>
    </location>
</feature>
<feature type="transmembrane region" description="Helical" evidence="8">
    <location>
        <begin position="143"/>
        <end position="168"/>
    </location>
</feature>
<dbReference type="InterPro" id="IPR006459">
    <property type="entry name" value="CASP/CASPL"/>
</dbReference>
<evidence type="ECO:0000256" key="8">
    <source>
        <dbReference type="RuleBase" id="RU361233"/>
    </source>
</evidence>
<proteinExistence type="inferred from homology"/>
<name>A0A8T3BF34_DENNO</name>
<keyword evidence="6 8" id="KW-1133">Transmembrane helix</keyword>
<sequence>MVEREVKAEGVLRLSSMVLAAISAAIVGLDEQTKTVFFTRKRATSRKLEVLWVFTIIASASSGYHLLQLCGCIAIAWLRKNHSQVANKFFAWIRLLLDQGVAYAMFAVTVAATEGSTVALRGVNSLQWSELCNIYGKFCRQVAGGLICGFAASIAMAVVSFFSARNLFKLYSVHRRREISGLKRWRWNLFYSSFS</sequence>
<dbReference type="GO" id="GO:0005886">
    <property type="term" value="C:plasma membrane"/>
    <property type="evidence" value="ECO:0007669"/>
    <property type="project" value="UniProtKB-SubCell"/>
</dbReference>
<dbReference type="OrthoDB" id="689315at2759"/>
<dbReference type="Proteomes" id="UP000829196">
    <property type="component" value="Unassembled WGS sequence"/>
</dbReference>
<feature type="transmembrane region" description="Helical" evidence="8">
    <location>
        <begin position="89"/>
        <end position="112"/>
    </location>
</feature>
<dbReference type="AlphaFoldDB" id="A0A8T3BF34"/>
<keyword evidence="7 8" id="KW-0472">Membrane</keyword>
<comment type="caution">
    <text evidence="10">The sequence shown here is derived from an EMBL/GenBank/DDBJ whole genome shotgun (WGS) entry which is preliminary data.</text>
</comment>
<evidence type="ECO:0000256" key="3">
    <source>
        <dbReference type="ARBA" id="ARBA00011489"/>
    </source>
</evidence>
<gene>
    <name evidence="10" type="ORF">KFK09_012351</name>
</gene>
<feature type="transmembrane region" description="Helical" evidence="8">
    <location>
        <begin position="12"/>
        <end position="30"/>
    </location>
</feature>
<reference evidence="10" key="1">
    <citation type="journal article" date="2022" name="Front. Genet.">
        <title>Chromosome-Scale Assembly of the Dendrobium nobile Genome Provides Insights Into the Molecular Mechanism of the Biosynthesis of the Medicinal Active Ingredient of Dendrobium.</title>
        <authorList>
            <person name="Xu Q."/>
            <person name="Niu S.-C."/>
            <person name="Li K.-L."/>
            <person name="Zheng P.-J."/>
            <person name="Zhang X.-J."/>
            <person name="Jia Y."/>
            <person name="Liu Y."/>
            <person name="Niu Y.-X."/>
            <person name="Yu L.-H."/>
            <person name="Chen D.-F."/>
            <person name="Zhang G.-Q."/>
        </authorList>
    </citation>
    <scope>NUCLEOTIDE SEQUENCE</scope>
    <source>
        <tissue evidence="10">Leaf</tissue>
    </source>
</reference>
<evidence type="ECO:0000256" key="1">
    <source>
        <dbReference type="ARBA" id="ARBA00004651"/>
    </source>
</evidence>